<evidence type="ECO:0000256" key="9">
    <source>
        <dbReference type="ARBA" id="ARBA00023264"/>
    </source>
</evidence>
<keyword evidence="3 10" id="KW-0808">Transferase</keyword>
<keyword evidence="5 10" id="KW-1133">Transmembrane helix</keyword>
<keyword evidence="9 10" id="KW-1208">Phospholipid metabolism</keyword>
<evidence type="ECO:0000256" key="6">
    <source>
        <dbReference type="ARBA" id="ARBA00023098"/>
    </source>
</evidence>
<keyword evidence="4 10" id="KW-0812">Transmembrane</keyword>
<reference evidence="11 12" key="1">
    <citation type="submission" date="2017-09" db="EMBL/GenBank/DDBJ databases">
        <title>Bacterial strain isolated from the female urinary microbiota.</title>
        <authorList>
            <person name="Thomas-White K."/>
            <person name="Kumar N."/>
            <person name="Forster S."/>
            <person name="Putonti C."/>
            <person name="Lawley T."/>
            <person name="Wolfe A.J."/>
        </authorList>
    </citation>
    <scope>NUCLEOTIDE SEQUENCE [LARGE SCALE GENOMIC DNA]</scope>
    <source>
        <strain evidence="11 12">UMB0852</strain>
    </source>
</reference>
<feature type="transmembrane region" description="Helical" evidence="10">
    <location>
        <begin position="51"/>
        <end position="74"/>
    </location>
</feature>
<protein>
    <recommendedName>
        <fullName evidence="10">Glycerol-3-phosphate acyltransferase</fullName>
    </recommendedName>
    <alternativeName>
        <fullName evidence="10">Acyl-PO4 G3P acyltransferase</fullName>
    </alternativeName>
    <alternativeName>
        <fullName evidence="10">Acyl-phosphate--glycerol-3-phosphate acyltransferase</fullName>
    </alternativeName>
    <alternativeName>
        <fullName evidence="10">G3P acyltransferase</fullName>
        <shortName evidence="10">GPAT</shortName>
        <ecNumber evidence="10">2.3.1.275</ecNumber>
    </alternativeName>
    <alternativeName>
        <fullName evidence="10">Lysophosphatidic acid synthase</fullName>
        <shortName evidence="10">LPA synthase</shortName>
    </alternativeName>
</protein>
<comment type="subcellular location">
    <subcellularLocation>
        <location evidence="10">Cell membrane</location>
        <topology evidence="10">Multi-pass membrane protein</topology>
    </subcellularLocation>
</comment>
<dbReference type="SMART" id="SM01207">
    <property type="entry name" value="G3P_acyltransf"/>
    <property type="match status" value="1"/>
</dbReference>
<keyword evidence="12" id="KW-1185">Reference proteome</keyword>
<evidence type="ECO:0000256" key="8">
    <source>
        <dbReference type="ARBA" id="ARBA00023209"/>
    </source>
</evidence>
<dbReference type="STRING" id="84521.SAMN04487994_100338"/>
<dbReference type="PANTHER" id="PTHR30309:SF0">
    <property type="entry name" value="GLYCEROL-3-PHOSPHATE ACYLTRANSFERASE-RELATED"/>
    <property type="match status" value="1"/>
</dbReference>
<comment type="pathway">
    <text evidence="10">Lipid metabolism; phospholipid metabolism.</text>
</comment>
<dbReference type="HAMAP" id="MF_01043">
    <property type="entry name" value="PlsY"/>
    <property type="match status" value="1"/>
</dbReference>
<keyword evidence="6 10" id="KW-0443">Lipid metabolism</keyword>
<evidence type="ECO:0000256" key="7">
    <source>
        <dbReference type="ARBA" id="ARBA00023136"/>
    </source>
</evidence>
<evidence type="ECO:0000256" key="10">
    <source>
        <dbReference type="HAMAP-Rule" id="MF_01043"/>
    </source>
</evidence>
<keyword evidence="7 10" id="KW-0472">Membrane</keyword>
<keyword evidence="11" id="KW-0012">Acyltransferase</keyword>
<dbReference type="UniPathway" id="UPA00085"/>
<evidence type="ECO:0000256" key="2">
    <source>
        <dbReference type="ARBA" id="ARBA00022516"/>
    </source>
</evidence>
<comment type="catalytic activity">
    <reaction evidence="10">
        <text>an acyl phosphate + sn-glycerol 3-phosphate = a 1-acyl-sn-glycero-3-phosphate + phosphate</text>
        <dbReference type="Rhea" id="RHEA:34075"/>
        <dbReference type="ChEBI" id="CHEBI:43474"/>
        <dbReference type="ChEBI" id="CHEBI:57597"/>
        <dbReference type="ChEBI" id="CHEBI:57970"/>
        <dbReference type="ChEBI" id="CHEBI:59918"/>
        <dbReference type="EC" id="2.3.1.275"/>
    </reaction>
</comment>
<dbReference type="EMBL" id="PNHE01000002">
    <property type="protein sequence ID" value="PMC59079.1"/>
    <property type="molecule type" value="Genomic_DNA"/>
</dbReference>
<comment type="similarity">
    <text evidence="10">Belongs to the PlsY family.</text>
</comment>
<sequence>MAFIYILIGYLSGSIPTGVWYSKIQHNIDVRQLGSHNSGTTNVGRNFGAKAAIIVAAVDVLKGWIPVLVARLLLSPNNPIVIGVAIATVIGHAYPLFAEFRGGKVVATSIGALLGFHFFYGLTSAILLLICLFLTSTVSLSAMLSYTLTCFIMLLTSNNVTASVGFLLIALFMIYRHRDNIKRLVNKTERRINFGLNSPQK</sequence>
<accession>A0A1G8J642</accession>
<keyword evidence="2 10" id="KW-0444">Lipid biosynthesis</keyword>
<name>A0A1G8J642_9LACT</name>
<evidence type="ECO:0000313" key="11">
    <source>
        <dbReference type="EMBL" id="PMC59079.1"/>
    </source>
</evidence>
<evidence type="ECO:0000256" key="5">
    <source>
        <dbReference type="ARBA" id="ARBA00022989"/>
    </source>
</evidence>
<dbReference type="EC" id="2.3.1.275" evidence="10"/>
<dbReference type="Pfam" id="PF02660">
    <property type="entry name" value="G3P_acyltransf"/>
    <property type="match status" value="1"/>
</dbReference>
<dbReference type="GO" id="GO:0008654">
    <property type="term" value="P:phospholipid biosynthetic process"/>
    <property type="evidence" value="ECO:0007669"/>
    <property type="project" value="UniProtKB-UniRule"/>
</dbReference>
<dbReference type="OrthoDB" id="9777124at2"/>
<organism evidence="11 12">
    <name type="scientific">Dolosicoccus paucivorans</name>
    <dbReference type="NCBI Taxonomy" id="84521"/>
    <lineage>
        <taxon>Bacteria</taxon>
        <taxon>Bacillati</taxon>
        <taxon>Bacillota</taxon>
        <taxon>Bacilli</taxon>
        <taxon>Lactobacillales</taxon>
        <taxon>Aerococcaceae</taxon>
        <taxon>Dolosicoccus</taxon>
    </lineage>
</organism>
<evidence type="ECO:0000256" key="4">
    <source>
        <dbReference type="ARBA" id="ARBA00022692"/>
    </source>
</evidence>
<dbReference type="AlphaFoldDB" id="A0A1G8J642"/>
<feature type="transmembrane region" description="Helical" evidence="10">
    <location>
        <begin position="80"/>
        <end position="97"/>
    </location>
</feature>
<feature type="transmembrane region" description="Helical" evidence="10">
    <location>
        <begin position="146"/>
        <end position="175"/>
    </location>
</feature>
<gene>
    <name evidence="10 11" type="primary">plsY</name>
    <name evidence="11" type="ORF">CJ205_01030</name>
</gene>
<keyword evidence="1 10" id="KW-1003">Cell membrane</keyword>
<dbReference type="RefSeq" id="WP_092084002.1">
    <property type="nucleotide sequence ID" value="NZ_FNEL01000003.1"/>
</dbReference>
<comment type="function">
    <text evidence="10">Catalyzes the transfer of an acyl group from acyl-phosphate (acyl-PO(4)) to glycerol-3-phosphate (G3P) to form lysophosphatidic acid (LPA). This enzyme utilizes acyl-phosphate as fatty acyl donor, but not acyl-CoA or acyl-ACP.</text>
</comment>
<evidence type="ECO:0000256" key="3">
    <source>
        <dbReference type="ARBA" id="ARBA00022679"/>
    </source>
</evidence>
<proteinExistence type="inferred from homology"/>
<comment type="caution">
    <text evidence="11">The sequence shown here is derived from an EMBL/GenBank/DDBJ whole genome shotgun (WGS) entry which is preliminary data.</text>
</comment>
<dbReference type="PANTHER" id="PTHR30309">
    <property type="entry name" value="INNER MEMBRANE PROTEIN YGIH"/>
    <property type="match status" value="1"/>
</dbReference>
<evidence type="ECO:0000256" key="1">
    <source>
        <dbReference type="ARBA" id="ARBA00022475"/>
    </source>
</evidence>
<comment type="subunit">
    <text evidence="10">Probably interacts with PlsX.</text>
</comment>
<dbReference type="InterPro" id="IPR003811">
    <property type="entry name" value="G3P_acylTferase_PlsY"/>
</dbReference>
<dbReference type="NCBIfam" id="TIGR00023">
    <property type="entry name" value="glycerol-3-phosphate 1-O-acyltransferase PlsY"/>
    <property type="match status" value="1"/>
</dbReference>
<dbReference type="Proteomes" id="UP000235682">
    <property type="component" value="Unassembled WGS sequence"/>
</dbReference>
<keyword evidence="8 10" id="KW-0594">Phospholipid biosynthesis</keyword>
<feature type="transmembrane region" description="Helical" evidence="10">
    <location>
        <begin position="118"/>
        <end position="140"/>
    </location>
</feature>
<dbReference type="GO" id="GO:0043772">
    <property type="term" value="F:acyl-phosphate glycerol-3-phosphate acyltransferase activity"/>
    <property type="evidence" value="ECO:0007669"/>
    <property type="project" value="UniProtKB-UniRule"/>
</dbReference>
<dbReference type="GO" id="GO:0005886">
    <property type="term" value="C:plasma membrane"/>
    <property type="evidence" value="ECO:0007669"/>
    <property type="project" value="UniProtKB-SubCell"/>
</dbReference>
<evidence type="ECO:0000313" key="12">
    <source>
        <dbReference type="Proteomes" id="UP000235682"/>
    </source>
</evidence>